<dbReference type="EMBL" id="JBICBT010000941">
    <property type="protein sequence ID" value="KAL3091753.1"/>
    <property type="molecule type" value="Genomic_DNA"/>
</dbReference>
<gene>
    <name evidence="2" type="ORF">niasHT_024335</name>
</gene>
<evidence type="ECO:0000256" key="1">
    <source>
        <dbReference type="SAM" id="SignalP"/>
    </source>
</evidence>
<keyword evidence="3" id="KW-1185">Reference proteome</keyword>
<evidence type="ECO:0000313" key="3">
    <source>
        <dbReference type="Proteomes" id="UP001620626"/>
    </source>
</evidence>
<keyword evidence="1" id="KW-0732">Signal</keyword>
<reference evidence="2 3" key="1">
    <citation type="submission" date="2024-10" db="EMBL/GenBank/DDBJ databases">
        <authorList>
            <person name="Kim D."/>
        </authorList>
    </citation>
    <scope>NUCLEOTIDE SEQUENCE [LARGE SCALE GENOMIC DNA]</scope>
    <source>
        <strain evidence="2">BH-2024</strain>
    </source>
</reference>
<feature type="signal peptide" evidence="1">
    <location>
        <begin position="1"/>
        <end position="20"/>
    </location>
</feature>
<evidence type="ECO:0000313" key="2">
    <source>
        <dbReference type="EMBL" id="KAL3091753.1"/>
    </source>
</evidence>
<organism evidence="2 3">
    <name type="scientific">Heterodera trifolii</name>
    <dbReference type="NCBI Taxonomy" id="157864"/>
    <lineage>
        <taxon>Eukaryota</taxon>
        <taxon>Metazoa</taxon>
        <taxon>Ecdysozoa</taxon>
        <taxon>Nematoda</taxon>
        <taxon>Chromadorea</taxon>
        <taxon>Rhabditida</taxon>
        <taxon>Tylenchina</taxon>
        <taxon>Tylenchomorpha</taxon>
        <taxon>Tylenchoidea</taxon>
        <taxon>Heteroderidae</taxon>
        <taxon>Heteroderinae</taxon>
        <taxon>Heterodera</taxon>
    </lineage>
</organism>
<comment type="caution">
    <text evidence="2">The sequence shown here is derived from an EMBL/GenBank/DDBJ whole genome shotgun (WGS) entry which is preliminary data.</text>
</comment>
<feature type="chain" id="PRO_5044861192" evidence="1">
    <location>
        <begin position="21"/>
        <end position="172"/>
    </location>
</feature>
<protein>
    <submittedName>
        <fullName evidence="2">Uncharacterized protein</fullName>
    </submittedName>
</protein>
<dbReference type="AlphaFoldDB" id="A0ABD2JMC8"/>
<dbReference type="Proteomes" id="UP001620626">
    <property type="component" value="Unassembled WGS sequence"/>
</dbReference>
<name>A0ABD2JMC8_9BILA</name>
<proteinExistence type="predicted"/>
<accession>A0ABD2JMC8</accession>
<sequence length="172" mass="19308">MLLSPPLLFVLSVCSLCAFGHKKSNASDGPAMPELPKALQKLSDEERNCLFTIYTMSKLFENKKVQKTLAKQSCDSKDTSEPDIWKSREKSNGWCEVNLERIDSEYGPVIMHAHGSIASINGARLFVKSTSGGIWIAIYQPECLKEKDESKKSEEGVVSNTLDRVRRWVLLK</sequence>